<dbReference type="Pfam" id="PF00069">
    <property type="entry name" value="Pkinase"/>
    <property type="match status" value="1"/>
</dbReference>
<dbReference type="InterPro" id="IPR000719">
    <property type="entry name" value="Prot_kinase_dom"/>
</dbReference>
<feature type="region of interest" description="Disordered" evidence="11">
    <location>
        <begin position="297"/>
        <end position="316"/>
    </location>
</feature>
<evidence type="ECO:0000256" key="11">
    <source>
        <dbReference type="SAM" id="MobiDB-lite"/>
    </source>
</evidence>
<feature type="compositionally biased region" description="Low complexity" evidence="11">
    <location>
        <begin position="520"/>
        <end position="537"/>
    </location>
</feature>
<keyword evidence="6" id="KW-0418">Kinase</keyword>
<evidence type="ECO:0000256" key="1">
    <source>
        <dbReference type="ARBA" id="ARBA00008874"/>
    </source>
</evidence>
<feature type="region of interest" description="Disordered" evidence="11">
    <location>
        <begin position="488"/>
        <end position="537"/>
    </location>
</feature>
<organism evidence="13 14">
    <name type="scientific">Talaromyces pinophilus</name>
    <name type="common">Penicillium pinophilum</name>
    <dbReference type="NCBI Taxonomy" id="128442"/>
    <lineage>
        <taxon>Eukaryota</taxon>
        <taxon>Fungi</taxon>
        <taxon>Dikarya</taxon>
        <taxon>Ascomycota</taxon>
        <taxon>Pezizomycotina</taxon>
        <taxon>Eurotiomycetes</taxon>
        <taxon>Eurotiomycetidae</taxon>
        <taxon>Eurotiales</taxon>
        <taxon>Trichocomaceae</taxon>
        <taxon>Talaromyces</taxon>
        <taxon>Talaromyces sect. Talaromyces</taxon>
    </lineage>
</organism>
<feature type="region of interest" description="Disordered" evidence="11">
    <location>
        <begin position="321"/>
        <end position="468"/>
    </location>
</feature>
<evidence type="ECO:0000256" key="8">
    <source>
        <dbReference type="ARBA" id="ARBA00047899"/>
    </source>
</evidence>
<evidence type="ECO:0000313" key="14">
    <source>
        <dbReference type="Proteomes" id="UP000053095"/>
    </source>
</evidence>
<evidence type="ECO:0000256" key="5">
    <source>
        <dbReference type="ARBA" id="ARBA00022741"/>
    </source>
</evidence>
<dbReference type="AlphaFoldDB" id="A0A478ECH8"/>
<evidence type="ECO:0000256" key="6">
    <source>
        <dbReference type="ARBA" id="ARBA00022777"/>
    </source>
</evidence>
<keyword evidence="5 10" id="KW-0547">Nucleotide-binding</keyword>
<accession>A0A478ECH8</accession>
<dbReference type="SUPFAM" id="SSF56112">
    <property type="entry name" value="Protein kinase-like (PK-like)"/>
    <property type="match status" value="1"/>
</dbReference>
<protein>
    <recommendedName>
        <fullName evidence="2">non-specific serine/threonine protein kinase</fullName>
        <ecNumber evidence="2">2.7.11.1</ecNumber>
    </recommendedName>
</protein>
<feature type="binding site" evidence="10">
    <location>
        <position position="40"/>
    </location>
    <ligand>
        <name>ATP</name>
        <dbReference type="ChEBI" id="CHEBI:30616"/>
    </ligand>
</feature>
<feature type="compositionally biased region" description="Polar residues" evidence="11">
    <location>
        <begin position="415"/>
        <end position="438"/>
    </location>
</feature>
<dbReference type="CDD" id="cd06609">
    <property type="entry name" value="STKc_MST3_like"/>
    <property type="match status" value="1"/>
</dbReference>
<reference evidence="14" key="1">
    <citation type="journal article" date="2015" name="Genome Announc.">
        <title>Draft genome sequence of Talaromyces cellulolyticus strain Y-94, a source of lignocellulosic biomass-degrading enzymes.</title>
        <authorList>
            <person name="Fujii T."/>
            <person name="Koike H."/>
            <person name="Sawayama S."/>
            <person name="Yano S."/>
            <person name="Inoue H."/>
        </authorList>
    </citation>
    <scope>NUCLEOTIDE SEQUENCE [LARGE SCALE GENOMIC DNA]</scope>
    <source>
        <strain evidence="14">Y-94</strain>
    </source>
</reference>
<dbReference type="Gene3D" id="1.10.510.10">
    <property type="entry name" value="Transferase(Phosphotransferase) domain 1"/>
    <property type="match status" value="1"/>
</dbReference>
<feature type="compositionally biased region" description="Basic and acidic residues" evidence="11">
    <location>
        <begin position="386"/>
        <end position="398"/>
    </location>
</feature>
<feature type="compositionally biased region" description="Polar residues" evidence="11">
    <location>
        <begin position="331"/>
        <end position="345"/>
    </location>
</feature>
<dbReference type="InterPro" id="IPR050629">
    <property type="entry name" value="STE20/SPS1-PAK"/>
</dbReference>
<dbReference type="SMART" id="SM00220">
    <property type="entry name" value="S_TKc"/>
    <property type="match status" value="1"/>
</dbReference>
<dbReference type="Proteomes" id="UP000053095">
    <property type="component" value="Unassembled WGS sequence"/>
</dbReference>
<dbReference type="GO" id="GO:0005737">
    <property type="term" value="C:cytoplasm"/>
    <property type="evidence" value="ECO:0007669"/>
    <property type="project" value="TreeGrafter"/>
</dbReference>
<dbReference type="FunFam" id="3.30.200.20:FF:000488">
    <property type="entry name" value="Related to severin kinase"/>
    <property type="match status" value="1"/>
</dbReference>
<comment type="catalytic activity">
    <reaction evidence="9">
        <text>L-seryl-[protein] + ATP = O-phospho-L-seryl-[protein] + ADP + H(+)</text>
        <dbReference type="Rhea" id="RHEA:17989"/>
        <dbReference type="Rhea" id="RHEA-COMP:9863"/>
        <dbReference type="Rhea" id="RHEA-COMP:11604"/>
        <dbReference type="ChEBI" id="CHEBI:15378"/>
        <dbReference type="ChEBI" id="CHEBI:29999"/>
        <dbReference type="ChEBI" id="CHEBI:30616"/>
        <dbReference type="ChEBI" id="CHEBI:83421"/>
        <dbReference type="ChEBI" id="CHEBI:456216"/>
        <dbReference type="EC" id="2.7.11.1"/>
    </reaction>
</comment>
<dbReference type="InterPro" id="IPR011009">
    <property type="entry name" value="Kinase-like_dom_sf"/>
</dbReference>
<feature type="compositionally biased region" description="Basic and acidic residues" evidence="11">
    <location>
        <begin position="321"/>
        <end position="330"/>
    </location>
</feature>
<dbReference type="PROSITE" id="PS50011">
    <property type="entry name" value="PROTEIN_KINASE_DOM"/>
    <property type="match status" value="1"/>
</dbReference>
<feature type="domain" description="Protein kinase" evidence="12">
    <location>
        <begin position="11"/>
        <end position="224"/>
    </location>
</feature>
<dbReference type="Gene3D" id="3.30.200.20">
    <property type="entry name" value="Phosphorylase Kinase, domain 1"/>
    <property type="match status" value="1"/>
</dbReference>
<comment type="catalytic activity">
    <reaction evidence="8">
        <text>L-threonyl-[protein] + ATP = O-phospho-L-threonyl-[protein] + ADP + H(+)</text>
        <dbReference type="Rhea" id="RHEA:46608"/>
        <dbReference type="Rhea" id="RHEA-COMP:11060"/>
        <dbReference type="Rhea" id="RHEA-COMP:11605"/>
        <dbReference type="ChEBI" id="CHEBI:15378"/>
        <dbReference type="ChEBI" id="CHEBI:30013"/>
        <dbReference type="ChEBI" id="CHEBI:30616"/>
        <dbReference type="ChEBI" id="CHEBI:61977"/>
        <dbReference type="ChEBI" id="CHEBI:456216"/>
        <dbReference type="EC" id="2.7.11.1"/>
    </reaction>
</comment>
<proteinExistence type="inferred from homology"/>
<comment type="similarity">
    <text evidence="1">Belongs to the protein kinase superfamily. STE Ser/Thr protein kinase family. STE20 subfamily.</text>
</comment>
<dbReference type="EC" id="2.7.11.1" evidence="2"/>
<dbReference type="PANTHER" id="PTHR48012:SF10">
    <property type="entry name" value="FI20177P1"/>
    <property type="match status" value="1"/>
</dbReference>
<dbReference type="PROSITE" id="PS00107">
    <property type="entry name" value="PROTEIN_KINASE_ATP"/>
    <property type="match status" value="1"/>
</dbReference>
<dbReference type="EMBL" id="DF933840">
    <property type="protein sequence ID" value="GAM43072.1"/>
    <property type="molecule type" value="Genomic_DNA"/>
</dbReference>
<evidence type="ECO:0000259" key="12">
    <source>
        <dbReference type="PROSITE" id="PS50011"/>
    </source>
</evidence>
<keyword evidence="7 10" id="KW-0067">ATP-binding</keyword>
<evidence type="ECO:0000256" key="3">
    <source>
        <dbReference type="ARBA" id="ARBA00022527"/>
    </source>
</evidence>
<gene>
    <name evidence="13" type="ORF">TCE0_044f17590</name>
</gene>
<dbReference type="GO" id="GO:0004674">
    <property type="term" value="F:protein serine/threonine kinase activity"/>
    <property type="evidence" value="ECO:0007669"/>
    <property type="project" value="UniProtKB-KW"/>
</dbReference>
<evidence type="ECO:0000256" key="7">
    <source>
        <dbReference type="ARBA" id="ARBA00022840"/>
    </source>
</evidence>
<feature type="compositionally biased region" description="Basic and acidic residues" evidence="11">
    <location>
        <begin position="506"/>
        <end position="515"/>
    </location>
</feature>
<evidence type="ECO:0000256" key="2">
    <source>
        <dbReference type="ARBA" id="ARBA00012513"/>
    </source>
</evidence>
<sequence>MQAVADPETLYTKQNCLGGGSFGKVYKGVDKRTGQSVAIKIIDVENAEDEVEDIITEISIMSTMNSPYVTKYLGSYLKGSDLWIVMEFCAGGSCSDLLRPGIIPEDYIMIIIRELLLGLDYLHSDKKLHRDIKAANILLSGNGQVKLADFDIWSLGITAIELATGQPPYSDIHPMKVLFLIPKNNPPTLQGNFSKLFKDFVGLCLRRDPRERPSAKELLRHPFLKKAKRTTYLTELIERHERWQAIHGRGTPDDDDDRGQQPPPSKPAPDDEDLWDFGTVRPAGRHAGLQALSGAAANVRNQSHDPWSSDSNRVVKTESDAIENTSKETLRINSPPQSPTKQKTSIPKPLGSPTKIPLPQSPQKPQQARAFTGTPSRLDKSSIANKENDSPSTKDYDKALQQSLASDLTFLNLAGSPNTTPSRPQSRQQGTPTPTHAENISRKPVGSQVSASYTRHEQQPSSNVLPVPNPVVQRVAGLPEQKALPAFQPLPSLSAPQPSRQPESSRNPENRRRSVDSQISTTSTSSNLTSSASNAGANSLSREVIIPALDHALQCRARGLNNTLAVMAQDPRGMSKEAIHRHQYAHDRIKRLALKAAGIFKEIDRLDQEAPVDMEMGQSSTTEAFIDALMRYCEVDTADPEAGN</sequence>
<dbReference type="PANTHER" id="PTHR48012">
    <property type="entry name" value="STERILE20-LIKE KINASE, ISOFORM B-RELATED"/>
    <property type="match status" value="1"/>
</dbReference>
<keyword evidence="3" id="KW-0723">Serine/threonine-protein kinase</keyword>
<evidence type="ECO:0000256" key="4">
    <source>
        <dbReference type="ARBA" id="ARBA00022679"/>
    </source>
</evidence>
<dbReference type="GO" id="GO:0005524">
    <property type="term" value="F:ATP binding"/>
    <property type="evidence" value="ECO:0007669"/>
    <property type="project" value="UniProtKB-UniRule"/>
</dbReference>
<dbReference type="InterPro" id="IPR017441">
    <property type="entry name" value="Protein_kinase_ATP_BS"/>
</dbReference>
<feature type="compositionally biased region" description="Low complexity" evidence="11">
    <location>
        <begin position="489"/>
        <end position="505"/>
    </location>
</feature>
<keyword evidence="14" id="KW-1185">Reference proteome</keyword>
<evidence type="ECO:0000256" key="9">
    <source>
        <dbReference type="ARBA" id="ARBA00048679"/>
    </source>
</evidence>
<name>A0A478ECH8_TALPI</name>
<feature type="compositionally biased region" description="Polar residues" evidence="11">
    <location>
        <begin position="299"/>
        <end position="312"/>
    </location>
</feature>
<feature type="region of interest" description="Disordered" evidence="11">
    <location>
        <begin position="243"/>
        <end position="279"/>
    </location>
</feature>
<evidence type="ECO:0000256" key="10">
    <source>
        <dbReference type="PROSITE-ProRule" id="PRU10141"/>
    </source>
</evidence>
<evidence type="ECO:0000313" key="13">
    <source>
        <dbReference type="EMBL" id="GAM43072.1"/>
    </source>
</evidence>
<keyword evidence="4" id="KW-0808">Transferase</keyword>